<name>A0A426XGU3_ENSVE</name>
<feature type="region of interest" description="Disordered" evidence="1">
    <location>
        <begin position="1"/>
        <end position="23"/>
    </location>
</feature>
<dbReference type="Proteomes" id="UP000287651">
    <property type="component" value="Unassembled WGS sequence"/>
</dbReference>
<dbReference type="AlphaFoldDB" id="A0A426XGU3"/>
<evidence type="ECO:0000313" key="2">
    <source>
        <dbReference type="EMBL" id="RRT38698.1"/>
    </source>
</evidence>
<reference evidence="2 3" key="1">
    <citation type="journal article" date="2014" name="Agronomy (Basel)">
        <title>A Draft Genome Sequence for Ensete ventricosum, the Drought-Tolerant Tree Against Hunger.</title>
        <authorList>
            <person name="Harrison J."/>
            <person name="Moore K.A."/>
            <person name="Paszkiewicz K."/>
            <person name="Jones T."/>
            <person name="Grant M."/>
            <person name="Ambacheew D."/>
            <person name="Muzemil S."/>
            <person name="Studholme D.J."/>
        </authorList>
    </citation>
    <scope>NUCLEOTIDE SEQUENCE [LARGE SCALE GENOMIC DNA]</scope>
</reference>
<gene>
    <name evidence="2" type="ORF">B296_00041623</name>
</gene>
<protein>
    <submittedName>
        <fullName evidence="2">Uncharacterized protein</fullName>
    </submittedName>
</protein>
<evidence type="ECO:0000256" key="1">
    <source>
        <dbReference type="SAM" id="MobiDB-lite"/>
    </source>
</evidence>
<organism evidence="2 3">
    <name type="scientific">Ensete ventricosum</name>
    <name type="common">Abyssinian banana</name>
    <name type="synonym">Musa ensete</name>
    <dbReference type="NCBI Taxonomy" id="4639"/>
    <lineage>
        <taxon>Eukaryota</taxon>
        <taxon>Viridiplantae</taxon>
        <taxon>Streptophyta</taxon>
        <taxon>Embryophyta</taxon>
        <taxon>Tracheophyta</taxon>
        <taxon>Spermatophyta</taxon>
        <taxon>Magnoliopsida</taxon>
        <taxon>Liliopsida</taxon>
        <taxon>Zingiberales</taxon>
        <taxon>Musaceae</taxon>
        <taxon>Ensete</taxon>
    </lineage>
</organism>
<proteinExistence type="predicted"/>
<comment type="caution">
    <text evidence="2">The sequence shown here is derived from an EMBL/GenBank/DDBJ whole genome shotgun (WGS) entry which is preliminary data.</text>
</comment>
<evidence type="ECO:0000313" key="3">
    <source>
        <dbReference type="Proteomes" id="UP000287651"/>
    </source>
</evidence>
<dbReference type="EMBL" id="AMZH03020960">
    <property type="protein sequence ID" value="RRT38698.1"/>
    <property type="molecule type" value="Genomic_DNA"/>
</dbReference>
<accession>A0A426XGU3</accession>
<sequence>MAWPLAGAATHGQAGCRVSRLQPRPPVRGQLDAFKASPQGRPAAALAGTAIYSPTPAGEAGCRAPARAYRKRPALPPAGVAALALEVAAPWQGGYRRARAAATCIGAATVAQ</sequence>